<keyword evidence="3" id="KW-1185">Reference proteome</keyword>
<sequence length="197" mass="21725">MMIEPDRIRPGKGIMIDHEMEMFFLVSPQNEPAKLKAAACRCLSQGSSARSRFSSIPRCQCILGKPRTDDASRGPLESLTIPFGHKGLSMVSLRATITTLALAFDPFIYQILTYPLREVPIATSHAEAKQSVSLFVDLDMDAEPADDYITASGTVIHSEVQVAVKWEWLSLPAALLMLSLIFFISTALVNRTEKLAL</sequence>
<dbReference type="GeneID" id="34466594"/>
<dbReference type="OrthoDB" id="5376804at2759"/>
<evidence type="ECO:0000313" key="2">
    <source>
        <dbReference type="EMBL" id="OJJ79877.1"/>
    </source>
</evidence>
<name>A0A1L9V7G7_ASPGL</name>
<dbReference type="Proteomes" id="UP000184300">
    <property type="component" value="Unassembled WGS sequence"/>
</dbReference>
<dbReference type="EMBL" id="KV878914">
    <property type="protein sequence ID" value="OJJ79877.1"/>
    <property type="molecule type" value="Genomic_DNA"/>
</dbReference>
<dbReference type="PANTHER" id="PTHR35394">
    <property type="entry name" value="DUF3176 DOMAIN-CONTAINING PROTEIN"/>
    <property type="match status" value="1"/>
</dbReference>
<evidence type="ECO:0000313" key="3">
    <source>
        <dbReference type="Proteomes" id="UP000184300"/>
    </source>
</evidence>
<reference evidence="3" key="1">
    <citation type="journal article" date="2017" name="Genome Biol.">
        <title>Comparative genomics reveals high biological diversity and specific adaptations in the industrially and medically important fungal genus Aspergillus.</title>
        <authorList>
            <person name="de Vries R.P."/>
            <person name="Riley R."/>
            <person name="Wiebenga A."/>
            <person name="Aguilar-Osorio G."/>
            <person name="Amillis S."/>
            <person name="Uchima C.A."/>
            <person name="Anderluh G."/>
            <person name="Asadollahi M."/>
            <person name="Askin M."/>
            <person name="Barry K."/>
            <person name="Battaglia E."/>
            <person name="Bayram O."/>
            <person name="Benocci T."/>
            <person name="Braus-Stromeyer S.A."/>
            <person name="Caldana C."/>
            <person name="Canovas D."/>
            <person name="Cerqueira G.C."/>
            <person name="Chen F."/>
            <person name="Chen W."/>
            <person name="Choi C."/>
            <person name="Clum A."/>
            <person name="Dos Santos R.A."/>
            <person name="Damasio A.R."/>
            <person name="Diallinas G."/>
            <person name="Emri T."/>
            <person name="Fekete E."/>
            <person name="Flipphi M."/>
            <person name="Freyberg S."/>
            <person name="Gallo A."/>
            <person name="Gournas C."/>
            <person name="Habgood R."/>
            <person name="Hainaut M."/>
            <person name="Harispe M.L."/>
            <person name="Henrissat B."/>
            <person name="Hilden K.S."/>
            <person name="Hope R."/>
            <person name="Hossain A."/>
            <person name="Karabika E."/>
            <person name="Karaffa L."/>
            <person name="Karanyi Z."/>
            <person name="Krasevec N."/>
            <person name="Kuo A."/>
            <person name="Kusch H."/>
            <person name="LaButti K."/>
            <person name="Lagendijk E.L."/>
            <person name="Lapidus A."/>
            <person name="Levasseur A."/>
            <person name="Lindquist E."/>
            <person name="Lipzen A."/>
            <person name="Logrieco A.F."/>
            <person name="MacCabe A."/>
            <person name="Maekelae M.R."/>
            <person name="Malavazi I."/>
            <person name="Melin P."/>
            <person name="Meyer V."/>
            <person name="Mielnichuk N."/>
            <person name="Miskei M."/>
            <person name="Molnar A.P."/>
            <person name="Mule G."/>
            <person name="Ngan C.Y."/>
            <person name="Orejas M."/>
            <person name="Orosz E."/>
            <person name="Ouedraogo J.P."/>
            <person name="Overkamp K.M."/>
            <person name="Park H.-S."/>
            <person name="Perrone G."/>
            <person name="Piumi F."/>
            <person name="Punt P.J."/>
            <person name="Ram A.F."/>
            <person name="Ramon A."/>
            <person name="Rauscher S."/>
            <person name="Record E."/>
            <person name="Riano-Pachon D.M."/>
            <person name="Robert V."/>
            <person name="Roehrig J."/>
            <person name="Ruller R."/>
            <person name="Salamov A."/>
            <person name="Salih N.S."/>
            <person name="Samson R.A."/>
            <person name="Sandor E."/>
            <person name="Sanguinetti M."/>
            <person name="Schuetze T."/>
            <person name="Sepcic K."/>
            <person name="Shelest E."/>
            <person name="Sherlock G."/>
            <person name="Sophianopoulou V."/>
            <person name="Squina F.M."/>
            <person name="Sun H."/>
            <person name="Susca A."/>
            <person name="Todd R.B."/>
            <person name="Tsang A."/>
            <person name="Unkles S.E."/>
            <person name="van de Wiele N."/>
            <person name="van Rossen-Uffink D."/>
            <person name="Oliveira J.V."/>
            <person name="Vesth T.C."/>
            <person name="Visser J."/>
            <person name="Yu J.-H."/>
            <person name="Zhou M."/>
            <person name="Andersen M.R."/>
            <person name="Archer D.B."/>
            <person name="Baker S.E."/>
            <person name="Benoit I."/>
            <person name="Brakhage A.A."/>
            <person name="Braus G.H."/>
            <person name="Fischer R."/>
            <person name="Frisvad J.C."/>
            <person name="Goldman G.H."/>
            <person name="Houbraken J."/>
            <person name="Oakley B."/>
            <person name="Pocsi I."/>
            <person name="Scazzocchio C."/>
            <person name="Seiboth B."/>
            <person name="vanKuyk P.A."/>
            <person name="Wortman J."/>
            <person name="Dyer P.S."/>
            <person name="Grigoriev I.V."/>
        </authorList>
    </citation>
    <scope>NUCLEOTIDE SEQUENCE [LARGE SCALE GENOMIC DNA]</scope>
    <source>
        <strain evidence="3">CBS 516.65</strain>
    </source>
</reference>
<dbReference type="VEuPathDB" id="FungiDB:ASPGLDRAFT_85477"/>
<keyword evidence="1" id="KW-0472">Membrane</keyword>
<proteinExistence type="predicted"/>
<keyword evidence="1" id="KW-0812">Transmembrane</keyword>
<protein>
    <submittedName>
        <fullName evidence="2">Uncharacterized protein</fullName>
    </submittedName>
</protein>
<organism evidence="2 3">
    <name type="scientific">Aspergillus glaucus CBS 516.65</name>
    <dbReference type="NCBI Taxonomy" id="1160497"/>
    <lineage>
        <taxon>Eukaryota</taxon>
        <taxon>Fungi</taxon>
        <taxon>Dikarya</taxon>
        <taxon>Ascomycota</taxon>
        <taxon>Pezizomycotina</taxon>
        <taxon>Eurotiomycetes</taxon>
        <taxon>Eurotiomycetidae</taxon>
        <taxon>Eurotiales</taxon>
        <taxon>Aspergillaceae</taxon>
        <taxon>Aspergillus</taxon>
        <taxon>Aspergillus subgen. Aspergillus</taxon>
    </lineage>
</organism>
<evidence type="ECO:0000256" key="1">
    <source>
        <dbReference type="SAM" id="Phobius"/>
    </source>
</evidence>
<dbReference type="PANTHER" id="PTHR35394:SF5">
    <property type="entry name" value="DUF3176 DOMAIN-CONTAINING PROTEIN"/>
    <property type="match status" value="1"/>
</dbReference>
<dbReference type="AlphaFoldDB" id="A0A1L9V7G7"/>
<accession>A0A1L9V7G7</accession>
<feature type="transmembrane region" description="Helical" evidence="1">
    <location>
        <begin position="168"/>
        <end position="189"/>
    </location>
</feature>
<keyword evidence="1" id="KW-1133">Transmembrane helix</keyword>
<dbReference type="RefSeq" id="XP_022396575.1">
    <property type="nucleotide sequence ID" value="XM_022550334.1"/>
</dbReference>
<gene>
    <name evidence="2" type="ORF">ASPGLDRAFT_85477</name>
</gene>